<evidence type="ECO:0000256" key="6">
    <source>
        <dbReference type="ARBA" id="ARBA00023136"/>
    </source>
</evidence>
<dbReference type="EMBL" id="JAODUP010000977">
    <property type="protein sequence ID" value="KAK2142286.1"/>
    <property type="molecule type" value="Genomic_DNA"/>
</dbReference>
<evidence type="ECO:0000313" key="10">
    <source>
        <dbReference type="Proteomes" id="UP001208570"/>
    </source>
</evidence>
<keyword evidence="10" id="KW-1185">Reference proteome</keyword>
<keyword evidence="6 7" id="KW-0472">Membrane</keyword>
<evidence type="ECO:0000256" key="5">
    <source>
        <dbReference type="ARBA" id="ARBA00022737"/>
    </source>
</evidence>
<dbReference type="GO" id="GO:1904983">
    <property type="term" value="P:glycine import into mitochondrion"/>
    <property type="evidence" value="ECO:0007669"/>
    <property type="project" value="TreeGrafter"/>
</dbReference>
<protein>
    <recommendedName>
        <fullName evidence="11">Solute carrier family 25 member 38 homolog</fullName>
    </recommendedName>
</protein>
<proteinExistence type="inferred from homology"/>
<dbReference type="Proteomes" id="UP001208570">
    <property type="component" value="Unassembled WGS sequence"/>
</dbReference>
<dbReference type="PANTHER" id="PTHR46181">
    <property type="entry name" value="MITOCHONDRIAL GLYCINE TRANSPORTER"/>
    <property type="match status" value="1"/>
</dbReference>
<dbReference type="GO" id="GO:0016020">
    <property type="term" value="C:membrane"/>
    <property type="evidence" value="ECO:0007669"/>
    <property type="project" value="UniProtKB-SubCell"/>
</dbReference>
<dbReference type="GO" id="GO:0015187">
    <property type="term" value="F:glycine transmembrane transporter activity"/>
    <property type="evidence" value="ECO:0007669"/>
    <property type="project" value="TreeGrafter"/>
</dbReference>
<dbReference type="InterPro" id="IPR018108">
    <property type="entry name" value="MCP_transmembrane"/>
</dbReference>
<dbReference type="InterPro" id="IPR002067">
    <property type="entry name" value="MCP"/>
</dbReference>
<evidence type="ECO:0000256" key="2">
    <source>
        <dbReference type="ARBA" id="ARBA00006375"/>
    </source>
</evidence>
<feature type="repeat" description="Solcar" evidence="7">
    <location>
        <begin position="115"/>
        <end position="199"/>
    </location>
</feature>
<evidence type="ECO:0000313" key="9">
    <source>
        <dbReference type="EMBL" id="KAK2142286.1"/>
    </source>
</evidence>
<organism evidence="9 10">
    <name type="scientific">Paralvinella palmiformis</name>
    <dbReference type="NCBI Taxonomy" id="53620"/>
    <lineage>
        <taxon>Eukaryota</taxon>
        <taxon>Metazoa</taxon>
        <taxon>Spiralia</taxon>
        <taxon>Lophotrochozoa</taxon>
        <taxon>Annelida</taxon>
        <taxon>Polychaeta</taxon>
        <taxon>Sedentaria</taxon>
        <taxon>Canalipalpata</taxon>
        <taxon>Terebellida</taxon>
        <taxon>Terebelliformia</taxon>
        <taxon>Alvinellidae</taxon>
        <taxon>Paralvinella</taxon>
    </lineage>
</organism>
<name>A0AAD9MSK3_9ANNE</name>
<dbReference type="PROSITE" id="PS50920">
    <property type="entry name" value="SOLCAR"/>
    <property type="match status" value="2"/>
</dbReference>
<keyword evidence="4 7" id="KW-0812">Transmembrane</keyword>
<dbReference type="Pfam" id="PF00153">
    <property type="entry name" value="Mito_carr"/>
    <property type="match status" value="2"/>
</dbReference>
<keyword evidence="5" id="KW-0677">Repeat</keyword>
<comment type="subcellular location">
    <subcellularLocation>
        <location evidence="1">Membrane</location>
        <topology evidence="1">Multi-pass membrane protein</topology>
    </subcellularLocation>
</comment>
<evidence type="ECO:0008006" key="11">
    <source>
        <dbReference type="Google" id="ProtNLM"/>
    </source>
</evidence>
<dbReference type="InterPro" id="IPR023395">
    <property type="entry name" value="MCP_dom_sf"/>
</dbReference>
<evidence type="ECO:0000256" key="4">
    <source>
        <dbReference type="ARBA" id="ARBA00022692"/>
    </source>
</evidence>
<evidence type="ECO:0000256" key="3">
    <source>
        <dbReference type="ARBA" id="ARBA00022448"/>
    </source>
</evidence>
<gene>
    <name evidence="9" type="ORF">LSH36_977g02004</name>
</gene>
<comment type="caution">
    <text evidence="9">The sequence shown here is derived from an EMBL/GenBank/DDBJ whole genome shotgun (WGS) entry which is preliminary data.</text>
</comment>
<dbReference type="PRINTS" id="PR00926">
    <property type="entry name" value="MITOCARRIER"/>
</dbReference>
<dbReference type="PANTHER" id="PTHR46181:SF3">
    <property type="entry name" value="MITOCHONDRIAL GLYCINE TRANSPORTER"/>
    <property type="match status" value="1"/>
</dbReference>
<sequence length="217" mass="23700">MLPDDLMQHQTFTMMVESYIGSPLVKSFLAGSFSGTCSTIIFQPLDLVKTRLQSPVAVGHKPSGILTVITTVVKNEKILGLWKGVAPSLSRTVPSIGVYFSCLHWLRNNYGSSDPHPLESVSMGVSARTVAGISMLPFTVVKTRYESGQFHYRGVLQAVVSIYKGEGLRGLFSGMSATLLRDAPFSGLYLMFYTQAKKSVKNNDERTRGTSLVVVTP</sequence>
<comment type="similarity">
    <text evidence="2 8">Belongs to the mitochondrial carrier (TC 2.A.29) family.</text>
</comment>
<evidence type="ECO:0000256" key="7">
    <source>
        <dbReference type="PROSITE-ProRule" id="PRU00282"/>
    </source>
</evidence>
<dbReference type="SUPFAM" id="SSF103506">
    <property type="entry name" value="Mitochondrial carrier"/>
    <property type="match status" value="1"/>
</dbReference>
<dbReference type="AlphaFoldDB" id="A0AAD9MSK3"/>
<accession>A0AAD9MSK3</accession>
<evidence type="ECO:0000256" key="1">
    <source>
        <dbReference type="ARBA" id="ARBA00004141"/>
    </source>
</evidence>
<feature type="repeat" description="Solcar" evidence="7">
    <location>
        <begin position="22"/>
        <end position="109"/>
    </location>
</feature>
<reference evidence="9" key="1">
    <citation type="journal article" date="2023" name="Mol. Biol. Evol.">
        <title>Third-Generation Sequencing Reveals the Adaptive Role of the Epigenome in Three Deep-Sea Polychaetes.</title>
        <authorList>
            <person name="Perez M."/>
            <person name="Aroh O."/>
            <person name="Sun Y."/>
            <person name="Lan Y."/>
            <person name="Juniper S.K."/>
            <person name="Young C.R."/>
            <person name="Angers B."/>
            <person name="Qian P.Y."/>
        </authorList>
    </citation>
    <scope>NUCLEOTIDE SEQUENCE</scope>
    <source>
        <strain evidence="9">P08H-3</strain>
    </source>
</reference>
<keyword evidence="3 8" id="KW-0813">Transport</keyword>
<evidence type="ECO:0000256" key="8">
    <source>
        <dbReference type="RuleBase" id="RU000488"/>
    </source>
</evidence>
<dbReference type="GO" id="GO:0005739">
    <property type="term" value="C:mitochondrion"/>
    <property type="evidence" value="ECO:0007669"/>
    <property type="project" value="TreeGrafter"/>
</dbReference>
<dbReference type="Gene3D" id="1.50.40.10">
    <property type="entry name" value="Mitochondrial carrier domain"/>
    <property type="match status" value="2"/>
</dbReference>